<evidence type="ECO:0000256" key="11">
    <source>
        <dbReference type="ARBA" id="ARBA00048090"/>
    </source>
</evidence>
<dbReference type="Proteomes" id="UP000272015">
    <property type="component" value="Unassembled WGS sequence"/>
</dbReference>
<evidence type="ECO:0000256" key="2">
    <source>
        <dbReference type="ARBA" id="ARBA00004761"/>
    </source>
</evidence>
<evidence type="ECO:0000256" key="4">
    <source>
        <dbReference type="ARBA" id="ARBA00008420"/>
    </source>
</evidence>
<dbReference type="Gene3D" id="3.40.50.300">
    <property type="entry name" value="P-loop containing nucleotide triphosphate hydrolases"/>
    <property type="match status" value="1"/>
</dbReference>
<comment type="similarity">
    <text evidence="4">Belongs to the gluconokinase GntK/GntV family.</text>
</comment>
<proteinExistence type="inferred from homology"/>
<accession>A0A3A5ML39</accession>
<comment type="similarity">
    <text evidence="3">Belongs to the glucose-6-phosphate 1-epimerase family.</text>
</comment>
<dbReference type="AlphaFoldDB" id="A0A3A5ML39"/>
<evidence type="ECO:0000256" key="8">
    <source>
        <dbReference type="ARBA" id="ARBA00022840"/>
    </source>
</evidence>
<keyword evidence="13" id="KW-1185">Reference proteome</keyword>
<evidence type="ECO:0000256" key="10">
    <source>
        <dbReference type="ARBA" id="ARBA00023235"/>
    </source>
</evidence>
<dbReference type="GO" id="GO:0046316">
    <property type="term" value="F:gluconokinase activity"/>
    <property type="evidence" value="ECO:0007669"/>
    <property type="project" value="UniProtKB-EC"/>
</dbReference>
<dbReference type="InterPro" id="IPR025532">
    <property type="entry name" value="G6P_1-epimerase"/>
</dbReference>
<dbReference type="SUPFAM" id="SSF74650">
    <property type="entry name" value="Galactose mutarotase-like"/>
    <property type="match status" value="1"/>
</dbReference>
<keyword evidence="7" id="KW-0418">Kinase</keyword>
<dbReference type="GO" id="GO:0019521">
    <property type="term" value="P:D-gluconate metabolic process"/>
    <property type="evidence" value="ECO:0007669"/>
    <property type="project" value="UniProtKB-KW"/>
</dbReference>
<protein>
    <recommendedName>
        <fullName evidence="14">Glucose-6-phosphate 1-epimerase</fullName>
    </recommendedName>
</protein>
<dbReference type="InterPro" id="IPR011013">
    <property type="entry name" value="Gal_mutarotase_sf_dom"/>
</dbReference>
<name>A0A3A5ML39_9MICO</name>
<evidence type="ECO:0000256" key="7">
    <source>
        <dbReference type="ARBA" id="ARBA00022777"/>
    </source>
</evidence>
<keyword evidence="10" id="KW-0413">Isomerase</keyword>
<reference evidence="12 13" key="1">
    <citation type="submission" date="2018-09" db="EMBL/GenBank/DDBJ databases">
        <title>Novel species of Cryobacterium.</title>
        <authorList>
            <person name="Liu Q."/>
            <person name="Xin Y.-H."/>
        </authorList>
    </citation>
    <scope>NUCLEOTIDE SEQUENCE [LARGE SCALE GENOMIC DNA]</scope>
    <source>
        <strain evidence="12 13">Hh39</strain>
    </source>
</reference>
<evidence type="ECO:0000256" key="6">
    <source>
        <dbReference type="ARBA" id="ARBA00022741"/>
    </source>
</evidence>
<dbReference type="GO" id="GO:0047938">
    <property type="term" value="F:glucose-6-phosphate 1-epimerase activity"/>
    <property type="evidence" value="ECO:0007669"/>
    <property type="project" value="UniProtKB-EC"/>
</dbReference>
<dbReference type="EMBL" id="QZVS01000094">
    <property type="protein sequence ID" value="RJT86214.1"/>
    <property type="molecule type" value="Genomic_DNA"/>
</dbReference>
<evidence type="ECO:0000256" key="3">
    <source>
        <dbReference type="ARBA" id="ARBA00005866"/>
    </source>
</evidence>
<dbReference type="InterPro" id="IPR027417">
    <property type="entry name" value="P-loop_NTPase"/>
</dbReference>
<evidence type="ECO:0000256" key="1">
    <source>
        <dbReference type="ARBA" id="ARBA00001096"/>
    </source>
</evidence>
<evidence type="ECO:0000313" key="13">
    <source>
        <dbReference type="Proteomes" id="UP000272015"/>
    </source>
</evidence>
<evidence type="ECO:0000256" key="5">
    <source>
        <dbReference type="ARBA" id="ARBA00022679"/>
    </source>
</evidence>
<dbReference type="Pfam" id="PF01263">
    <property type="entry name" value="Aldose_epim"/>
    <property type="match status" value="1"/>
</dbReference>
<dbReference type="Pfam" id="PF01202">
    <property type="entry name" value="SKI"/>
    <property type="match status" value="1"/>
</dbReference>
<dbReference type="GO" id="GO:0030246">
    <property type="term" value="F:carbohydrate binding"/>
    <property type="evidence" value="ECO:0007669"/>
    <property type="project" value="InterPro"/>
</dbReference>
<dbReference type="NCBIfam" id="TIGR01313">
    <property type="entry name" value="therm_gnt_kin"/>
    <property type="match status" value="1"/>
</dbReference>
<dbReference type="InterPro" id="IPR008183">
    <property type="entry name" value="Aldose_1/G6P_1-epimerase"/>
</dbReference>
<comment type="catalytic activity">
    <reaction evidence="11">
        <text>D-gluconate + ATP = 6-phospho-D-gluconate + ADP + H(+)</text>
        <dbReference type="Rhea" id="RHEA:19433"/>
        <dbReference type="ChEBI" id="CHEBI:15378"/>
        <dbReference type="ChEBI" id="CHEBI:18391"/>
        <dbReference type="ChEBI" id="CHEBI:30616"/>
        <dbReference type="ChEBI" id="CHEBI:58759"/>
        <dbReference type="ChEBI" id="CHEBI:456216"/>
        <dbReference type="EC" id="2.7.1.12"/>
    </reaction>
</comment>
<dbReference type="PANTHER" id="PTHR11122:SF13">
    <property type="entry name" value="GLUCOSE-6-PHOSPHATE 1-EPIMERASE"/>
    <property type="match status" value="1"/>
</dbReference>
<evidence type="ECO:0000256" key="9">
    <source>
        <dbReference type="ARBA" id="ARBA00023064"/>
    </source>
</evidence>
<keyword evidence="5" id="KW-0808">Transferase</keyword>
<dbReference type="RefSeq" id="WP_119976111.1">
    <property type="nucleotide sequence ID" value="NZ_JBHSQA010000015.1"/>
</dbReference>
<keyword evidence="8" id="KW-0067">ATP-binding</keyword>
<dbReference type="OrthoDB" id="9790727at2"/>
<sequence length="475" mass="49931">MNTLTQSPPTAVTAPSRPSVAVQVVVMGVSGSGKSTIGALLAHSLGLAFVDADGLHPQANIVKMAGGIPLTDDDRWPWLALVGDALATAEAAGAGLVIACSALKRSYRDAIRAAAPNVRFVHLSGALEVLANRLEGRSEHFMPPALLRSQLATLEELRRDEPGFAVDIDQPVINVVTESVARLRAPALPASAVIGIGQGGLPVVRVNGRAGSAEVYLQGAHVTSWNPAGQPAVLWMSVHSEFAAGRPLRGGVPVCFPWFGPAQADAAAPAHGFARLSEWQLVQACEVGDDVVLAFRLTDSEQTRESAWPHPFEALYTVTVGAELGLVLRIGNRGDTSVTFEEAFHSYLQVSDIHAVTVSGLEDLPYLDRVAPAEARDGQAGPVTVTAETDRIYLGTSADAQVSDGSARTVSIATVGAQSRVVWNPWRAKAAAMPDFGDDEWTGMICLETANVLSDAITLEPGEAHTMSAVIALTR</sequence>
<dbReference type="GO" id="GO:0005524">
    <property type="term" value="F:ATP binding"/>
    <property type="evidence" value="ECO:0007669"/>
    <property type="project" value="UniProtKB-KW"/>
</dbReference>
<dbReference type="InterPro" id="IPR014718">
    <property type="entry name" value="GH-type_carb-bd"/>
</dbReference>
<gene>
    <name evidence="12" type="ORF">D6T64_18280</name>
</gene>
<dbReference type="Gene3D" id="2.70.98.10">
    <property type="match status" value="1"/>
</dbReference>
<comment type="catalytic activity">
    <reaction evidence="1">
        <text>alpha-D-glucose 6-phosphate = beta-D-glucose 6-phosphate</text>
        <dbReference type="Rhea" id="RHEA:16249"/>
        <dbReference type="ChEBI" id="CHEBI:58225"/>
        <dbReference type="ChEBI" id="CHEBI:58247"/>
        <dbReference type="EC" id="5.1.3.15"/>
    </reaction>
</comment>
<dbReference type="PANTHER" id="PTHR11122">
    <property type="entry name" value="APOSPORY-ASSOCIATED PROTEIN C-RELATED"/>
    <property type="match status" value="1"/>
</dbReference>
<keyword evidence="6" id="KW-0547">Nucleotide-binding</keyword>
<comment type="caution">
    <text evidence="12">The sequence shown here is derived from an EMBL/GenBank/DDBJ whole genome shotgun (WGS) entry which is preliminary data.</text>
</comment>
<dbReference type="FunFam" id="3.40.50.300:FF:000522">
    <property type="entry name" value="Gluconokinase"/>
    <property type="match status" value="1"/>
</dbReference>
<dbReference type="InterPro" id="IPR006001">
    <property type="entry name" value="Therm_gnt_kin"/>
</dbReference>
<dbReference type="CDD" id="cd09020">
    <property type="entry name" value="D-hex-6-P-epi_like"/>
    <property type="match status" value="1"/>
</dbReference>
<evidence type="ECO:0000313" key="12">
    <source>
        <dbReference type="EMBL" id="RJT86214.1"/>
    </source>
</evidence>
<dbReference type="InterPro" id="IPR031322">
    <property type="entry name" value="Shikimate/glucono_kinase"/>
</dbReference>
<comment type="pathway">
    <text evidence="2">Carbohydrate acid metabolism.</text>
</comment>
<dbReference type="CDD" id="cd02021">
    <property type="entry name" value="GntK"/>
    <property type="match status" value="1"/>
</dbReference>
<organism evidence="12 13">
    <name type="scientific">Cryobacterium melibiosiphilum</name>
    <dbReference type="NCBI Taxonomy" id="995039"/>
    <lineage>
        <taxon>Bacteria</taxon>
        <taxon>Bacillati</taxon>
        <taxon>Actinomycetota</taxon>
        <taxon>Actinomycetes</taxon>
        <taxon>Micrococcales</taxon>
        <taxon>Microbacteriaceae</taxon>
        <taxon>Cryobacterium</taxon>
    </lineage>
</organism>
<keyword evidence="9" id="KW-0311">Gluconate utilization</keyword>
<evidence type="ECO:0008006" key="14">
    <source>
        <dbReference type="Google" id="ProtNLM"/>
    </source>
</evidence>
<dbReference type="GO" id="GO:0005737">
    <property type="term" value="C:cytoplasm"/>
    <property type="evidence" value="ECO:0007669"/>
    <property type="project" value="TreeGrafter"/>
</dbReference>
<dbReference type="SUPFAM" id="SSF52540">
    <property type="entry name" value="P-loop containing nucleoside triphosphate hydrolases"/>
    <property type="match status" value="1"/>
</dbReference>